<dbReference type="PROSITE" id="PS50075">
    <property type="entry name" value="CARRIER"/>
    <property type="match status" value="1"/>
</dbReference>
<dbReference type="EMBL" id="BLIN01000003">
    <property type="protein sequence ID" value="GFE06917.1"/>
    <property type="molecule type" value="Genomic_DNA"/>
</dbReference>
<dbReference type="InterPro" id="IPR036736">
    <property type="entry name" value="ACP-like_sf"/>
</dbReference>
<evidence type="ECO:0000256" key="2">
    <source>
        <dbReference type="ARBA" id="ARBA00022553"/>
    </source>
</evidence>
<feature type="domain" description="Carrier" evidence="3">
    <location>
        <begin position="722"/>
        <end position="797"/>
    </location>
</feature>
<dbReference type="CDD" id="cd12117">
    <property type="entry name" value="A_NRPS_Srf_like"/>
    <property type="match status" value="1"/>
</dbReference>
<dbReference type="Gene3D" id="2.30.38.10">
    <property type="entry name" value="Luciferase, Domain 3"/>
    <property type="match status" value="1"/>
</dbReference>
<gene>
    <name evidence="4" type="ORF">Scani_31850</name>
</gene>
<dbReference type="InterPro" id="IPR029058">
    <property type="entry name" value="AB_hydrolase_fold"/>
</dbReference>
<dbReference type="InterPro" id="IPR010071">
    <property type="entry name" value="AA_adenyl_dom"/>
</dbReference>
<dbReference type="Pfam" id="PF00501">
    <property type="entry name" value="AMP-binding"/>
    <property type="match status" value="1"/>
</dbReference>
<dbReference type="InterPro" id="IPR025110">
    <property type="entry name" value="AMP-bd_C"/>
</dbReference>
<dbReference type="GO" id="GO:0044550">
    <property type="term" value="P:secondary metabolite biosynthetic process"/>
    <property type="evidence" value="ECO:0007669"/>
    <property type="project" value="TreeGrafter"/>
</dbReference>
<dbReference type="Gene3D" id="3.30.300.30">
    <property type="match status" value="1"/>
</dbReference>
<protein>
    <recommendedName>
        <fullName evidence="3">Carrier domain-containing protein</fullName>
    </recommendedName>
</protein>
<dbReference type="PANTHER" id="PTHR45527">
    <property type="entry name" value="NONRIBOSOMAL PEPTIDE SYNTHETASE"/>
    <property type="match status" value="1"/>
</dbReference>
<dbReference type="GO" id="GO:0043041">
    <property type="term" value="P:amino acid activation for nonribosomal peptide biosynthetic process"/>
    <property type="evidence" value="ECO:0007669"/>
    <property type="project" value="TreeGrafter"/>
</dbReference>
<evidence type="ECO:0000313" key="4">
    <source>
        <dbReference type="EMBL" id="GFE06917.1"/>
    </source>
</evidence>
<dbReference type="SUPFAM" id="SSF47336">
    <property type="entry name" value="ACP-like"/>
    <property type="match status" value="1"/>
</dbReference>
<dbReference type="SMART" id="SM00823">
    <property type="entry name" value="PKS_PP"/>
    <property type="match status" value="1"/>
</dbReference>
<dbReference type="GO" id="GO:0005737">
    <property type="term" value="C:cytoplasm"/>
    <property type="evidence" value="ECO:0007669"/>
    <property type="project" value="TreeGrafter"/>
</dbReference>
<reference evidence="4 5" key="1">
    <citation type="submission" date="2019-12" db="EMBL/GenBank/DDBJ databases">
        <title>Whole genome shotgun sequence of Streptomyces caniferus NBRC 15389.</title>
        <authorList>
            <person name="Ichikawa N."/>
            <person name="Kimura A."/>
            <person name="Kitahashi Y."/>
            <person name="Komaki H."/>
            <person name="Tamura T."/>
        </authorList>
    </citation>
    <scope>NUCLEOTIDE SEQUENCE [LARGE SCALE GENOMIC DNA]</scope>
    <source>
        <strain evidence="4 5">NBRC 15389</strain>
    </source>
</reference>
<dbReference type="SUPFAM" id="SSF52777">
    <property type="entry name" value="CoA-dependent acyltransferases"/>
    <property type="match status" value="1"/>
</dbReference>
<dbReference type="Gene3D" id="3.40.50.1820">
    <property type="entry name" value="alpha/beta hydrolase"/>
    <property type="match status" value="1"/>
</dbReference>
<organism evidence="4 5">
    <name type="scientific">Streptomyces caniferus</name>
    <dbReference type="NCBI Taxonomy" id="285557"/>
    <lineage>
        <taxon>Bacteria</taxon>
        <taxon>Bacillati</taxon>
        <taxon>Actinomycetota</taxon>
        <taxon>Actinomycetes</taxon>
        <taxon>Kitasatosporales</taxon>
        <taxon>Streptomycetaceae</taxon>
        <taxon>Streptomyces</taxon>
    </lineage>
</organism>
<comment type="caution">
    <text evidence="4">The sequence shown here is derived from an EMBL/GenBank/DDBJ whole genome shotgun (WGS) entry which is preliminary data.</text>
</comment>
<dbReference type="Gene3D" id="3.30.559.30">
    <property type="entry name" value="Nonribosomal peptide synthetase, condensation domain"/>
    <property type="match status" value="1"/>
</dbReference>
<dbReference type="Gene3D" id="3.40.50.980">
    <property type="match status" value="2"/>
</dbReference>
<keyword evidence="2" id="KW-0597">Phosphoprotein</keyword>
<dbReference type="InterPro" id="IPR000873">
    <property type="entry name" value="AMP-dep_synth/lig_dom"/>
</dbReference>
<dbReference type="InterPro" id="IPR009081">
    <property type="entry name" value="PP-bd_ACP"/>
</dbReference>
<dbReference type="AlphaFoldDB" id="A0A640S798"/>
<evidence type="ECO:0000256" key="1">
    <source>
        <dbReference type="ARBA" id="ARBA00022450"/>
    </source>
</evidence>
<dbReference type="SUPFAM" id="SSF56801">
    <property type="entry name" value="Acetyl-CoA synthetase-like"/>
    <property type="match status" value="1"/>
</dbReference>
<dbReference type="GO" id="GO:0017000">
    <property type="term" value="P:antibiotic biosynthetic process"/>
    <property type="evidence" value="ECO:0007669"/>
    <property type="project" value="UniProtKB-ARBA"/>
</dbReference>
<accession>A0A640S798</accession>
<dbReference type="NCBIfam" id="TIGR01733">
    <property type="entry name" value="AA-adenyl-dom"/>
    <property type="match status" value="1"/>
</dbReference>
<name>A0A640S798_9ACTN</name>
<keyword evidence="1" id="KW-0596">Phosphopantetheine</keyword>
<dbReference type="InterPro" id="IPR045851">
    <property type="entry name" value="AMP-bd_C_sf"/>
</dbReference>
<dbReference type="Pfam" id="PF13193">
    <property type="entry name" value="AMP-binding_C"/>
    <property type="match status" value="1"/>
</dbReference>
<dbReference type="Proteomes" id="UP000435837">
    <property type="component" value="Unassembled WGS sequence"/>
</dbReference>
<evidence type="ECO:0000259" key="3">
    <source>
        <dbReference type="PROSITE" id="PS50075"/>
    </source>
</evidence>
<dbReference type="PANTHER" id="PTHR45527:SF1">
    <property type="entry name" value="FATTY ACID SYNTHASE"/>
    <property type="match status" value="1"/>
</dbReference>
<evidence type="ECO:0000313" key="5">
    <source>
        <dbReference type="Proteomes" id="UP000435837"/>
    </source>
</evidence>
<dbReference type="InterPro" id="IPR020806">
    <property type="entry name" value="PKS_PP-bd"/>
</dbReference>
<sequence>MVGCWGVGDVREEETDVPSGFAFGGPCAAPGRCPRVRATRRLPAATAAALGGRTAEYVLAAALLLARKYSDSTAFRIGVRRTARTADAADASLAVAMPSGTTVSEHLDTVTAGLAALTGTADAADAVPPKVVCVVDGPADEAAGADVVLAGEVTADGVVLHADCHAHVHDAAFTERMLGHLAHLLQQLTDRPGAPVGTLRLPTGPEAEQLRGFNDTARPYPRDSSVYALFAAQAAARPEQPAIRHQDGSLTYRELERQALRLAALLHSHGVGRHTRVAFALERTPRLLVAVLAVLRLGAAYVPLDTQLPAARRDALLADSGAGLLLVDDPAVTADLPVLDLTRPHDADPGALPDLACAPEDTAYVMYTSGTTSRPKGVLVNQRAVVRLVRGTDYADLSAGTTILQTGALAFDATTLEYWGALLNGGTLVLVPATTVLNSVDLGAAIERHRVNTLWLTSTLFNQLVEQDPAVLAGCQVLVGGEAVSARHIAEAMDACPDSVFINAYGPTENTTFSVTHRIARRYTGRVPIGRPIANSTAWVLDRDGNPQPLGVPGELYVGGDGLSDGYLHRPDLDAASFVRARPGGREERLYRTGDLACWNADGLLDYLGRTDDQVKVRGYRVEPAEVESQLCQLPSVRDCVVLLRRGDDGTGVLSAYFTADQPLDPAQLRADLRAQLPDHMVPSAFRQLDELPLGRNHKADRAALAALEPVDGAAAAGAGRAPRTPLETTVAGLFAEALGVPSVSLDDSFFDLGGHSLRMMRLWNRIRSVTGRAVELRQILDAPTVAGVVAALEGSTAAAAARPKLMRRS</sequence>
<dbReference type="GO" id="GO:0031177">
    <property type="term" value="F:phosphopantetheine binding"/>
    <property type="evidence" value="ECO:0007669"/>
    <property type="project" value="InterPro"/>
</dbReference>
<dbReference type="Pfam" id="PF00550">
    <property type="entry name" value="PP-binding"/>
    <property type="match status" value="1"/>
</dbReference>
<proteinExistence type="predicted"/>
<dbReference type="InterPro" id="IPR020845">
    <property type="entry name" value="AMP-binding_CS"/>
</dbReference>
<dbReference type="PROSITE" id="PS00455">
    <property type="entry name" value="AMP_BINDING"/>
    <property type="match status" value="1"/>
</dbReference>